<evidence type="ECO:0000259" key="1">
    <source>
        <dbReference type="Pfam" id="PF01869"/>
    </source>
</evidence>
<comment type="caution">
    <text evidence="2">The sequence shown here is derived from an EMBL/GenBank/DDBJ whole genome shotgun (WGS) entry which is preliminary data.</text>
</comment>
<evidence type="ECO:0000313" key="3">
    <source>
        <dbReference type="Proteomes" id="UP000664167"/>
    </source>
</evidence>
<dbReference type="AlphaFoldDB" id="A0A939F9E6"/>
<dbReference type="SUPFAM" id="SSF53067">
    <property type="entry name" value="Actin-like ATPase domain"/>
    <property type="match status" value="2"/>
</dbReference>
<dbReference type="EMBL" id="JAFLRJ010000179">
    <property type="protein sequence ID" value="MBO0514029.1"/>
    <property type="molecule type" value="Genomic_DNA"/>
</dbReference>
<dbReference type="InterPro" id="IPR002731">
    <property type="entry name" value="ATPase_BadF"/>
</dbReference>
<protein>
    <submittedName>
        <fullName evidence="2">ATPase</fullName>
    </submittedName>
</protein>
<dbReference type="Proteomes" id="UP000664167">
    <property type="component" value="Unassembled WGS sequence"/>
</dbReference>
<dbReference type="InterPro" id="IPR052519">
    <property type="entry name" value="Euk-type_GlcNAc_Kinase"/>
</dbReference>
<keyword evidence="3" id="KW-1185">Reference proteome</keyword>
<name>A0A939F9E6_9ACTN</name>
<dbReference type="RefSeq" id="WP_206963439.1">
    <property type="nucleotide sequence ID" value="NZ_BAAAJJ010000004.1"/>
</dbReference>
<reference evidence="2" key="1">
    <citation type="submission" date="2021-03" db="EMBL/GenBank/DDBJ databases">
        <title>Streptomyces poriferae sp. nov., a novel marine sponge-derived Actinobacteria species with anti-MRSA activity.</title>
        <authorList>
            <person name="Sandoval-Powers M."/>
            <person name="Kralova S."/>
            <person name="Nguyen G.-S."/>
            <person name="Fawwal D."/>
            <person name="Degnes K."/>
            <person name="Klinkenberg G."/>
            <person name="Sletta H."/>
            <person name="Wentzel A."/>
            <person name="Liles M.R."/>
        </authorList>
    </citation>
    <scope>NUCLEOTIDE SEQUENCE</scope>
    <source>
        <strain evidence="2">DSM 41794</strain>
    </source>
</reference>
<evidence type="ECO:0000313" key="2">
    <source>
        <dbReference type="EMBL" id="MBO0514029.1"/>
    </source>
</evidence>
<accession>A0A939F9E6</accession>
<sequence length="293" mass="29850">MRSTVAGIDIGGTKTRIVLAHAHDGTVIEDRTLPSTGWQTRSLPEAAAWIVAKLTSVPARIAVGAHASETPEQCESLADELRALLSVPVTVVNDAELLVPAAGFEHGVGVVAGTGSIAVGRHRETGAHLTAGGWGWVLGDEGSGSALVREAARAVLGRADEGASPDPLEKALLTAFGVPALPELAAVMSWDGGVETWARHAPVVFAAADEGSALAADVIEEGGRQLAILVGRLVARGARTDAVVVAGGVITAQQRLFDAFARALADGLPGTVPVLLDAPPVRGALALALALRE</sequence>
<dbReference type="PANTHER" id="PTHR43190:SF3">
    <property type="entry name" value="N-ACETYL-D-GLUCOSAMINE KINASE"/>
    <property type="match status" value="1"/>
</dbReference>
<dbReference type="Gene3D" id="3.30.420.40">
    <property type="match status" value="2"/>
</dbReference>
<feature type="domain" description="ATPase BadF/BadG/BcrA/BcrD type" evidence="1">
    <location>
        <begin position="7"/>
        <end position="254"/>
    </location>
</feature>
<organism evidence="2 3">
    <name type="scientific">Streptomyces beijiangensis</name>
    <dbReference type="NCBI Taxonomy" id="163361"/>
    <lineage>
        <taxon>Bacteria</taxon>
        <taxon>Bacillati</taxon>
        <taxon>Actinomycetota</taxon>
        <taxon>Actinomycetes</taxon>
        <taxon>Kitasatosporales</taxon>
        <taxon>Streptomycetaceae</taxon>
        <taxon>Streptomyces</taxon>
    </lineage>
</organism>
<dbReference type="InterPro" id="IPR043129">
    <property type="entry name" value="ATPase_NBD"/>
</dbReference>
<dbReference type="PANTHER" id="PTHR43190">
    <property type="entry name" value="N-ACETYL-D-GLUCOSAMINE KINASE"/>
    <property type="match status" value="1"/>
</dbReference>
<proteinExistence type="predicted"/>
<dbReference type="Pfam" id="PF01869">
    <property type="entry name" value="BcrAD_BadFG"/>
    <property type="match status" value="1"/>
</dbReference>
<gene>
    <name evidence="2" type="ORF">J0695_19815</name>
</gene>